<reference evidence="2" key="1">
    <citation type="submission" date="2009-02" db="EMBL/GenBank/DDBJ databases">
        <title>The Genome Sequence of Shigella sp. D9.</title>
        <authorList>
            <consortium name="The Broad Institute Genome Sequencing Platform"/>
            <person name="Ward D."/>
            <person name="Young S.K."/>
            <person name="Kodira C.D."/>
            <person name="Zeng Q."/>
            <person name="Koehrsen M."/>
            <person name="Alvarado L."/>
            <person name="Berlin A."/>
            <person name="Borenstein D."/>
            <person name="Chen Z."/>
            <person name="Engels R."/>
            <person name="Freedman E."/>
            <person name="Gellesch M."/>
            <person name="Goldberg J."/>
            <person name="Griggs A."/>
            <person name="Gujja S."/>
            <person name="Heiman D."/>
            <person name="Hepburn T."/>
            <person name="Howarth C."/>
            <person name="Jen D."/>
            <person name="Larson L."/>
            <person name="Lewis B."/>
            <person name="Mehta T."/>
            <person name="Park D."/>
            <person name="Pearson M."/>
            <person name="Roberts A."/>
            <person name="Saif S."/>
            <person name="Shea T."/>
            <person name="Shenoy N."/>
            <person name="Sisk P."/>
            <person name="Stolte C."/>
            <person name="Sykes S."/>
            <person name="Walk T."/>
            <person name="White J."/>
            <person name="Yandava C."/>
            <person name="Allen-Vercoe E."/>
            <person name="Strauss J."/>
            <person name="Sibley C."/>
            <person name="White A."/>
            <person name="Ambrose C."/>
            <person name="Lander E."/>
            <person name="Nusbaum C."/>
            <person name="Galagan J."/>
            <person name="Birren B."/>
        </authorList>
    </citation>
    <scope>NUCLEOTIDE SEQUENCE [LARGE SCALE GENOMIC DNA]</scope>
    <source>
        <strain evidence="2">D11</strain>
    </source>
</reference>
<reference evidence="1 2" key="2">
    <citation type="submission" date="2013-10" db="EMBL/GenBank/DDBJ databases">
        <title>The Genome Sequence of Fusobacterium nucleatum subsp. animalis D11.</title>
        <authorList>
            <consortium name="The Broad Institute Genomics Platform"/>
            <person name="Earl A."/>
            <person name="Ward D."/>
            <person name="Feldgarden M."/>
            <person name="Gevers D."/>
            <person name="Kostic A."/>
            <person name="Garrett W."/>
            <person name="Young S.K."/>
            <person name="Zeng Q."/>
            <person name="Gargeya S."/>
            <person name="Fitzgerald M."/>
            <person name="Abouelleil A."/>
            <person name="Alvarado L."/>
            <person name="Berlin A.M."/>
            <person name="Chapman S.B."/>
            <person name="Gainer-Dewar J."/>
            <person name="Goldberg J."/>
            <person name="Gnerre S."/>
            <person name="Griggs A."/>
            <person name="Gujja S."/>
            <person name="Hansen M."/>
            <person name="Howarth C."/>
            <person name="Imamovic A."/>
            <person name="Ireland A."/>
            <person name="Larimer J."/>
            <person name="McCowan C."/>
            <person name="Murphy C."/>
            <person name="Pearson M."/>
            <person name="Poon T.W."/>
            <person name="Priest M."/>
            <person name="Roberts A."/>
            <person name="Saif S."/>
            <person name="Shea T."/>
            <person name="Sykes S."/>
            <person name="Wortman J."/>
            <person name="Nusbaum C."/>
            <person name="Birren B."/>
        </authorList>
    </citation>
    <scope>NUCLEOTIDE SEQUENCE [LARGE SCALE GENOMIC DNA]</scope>
    <source>
        <strain evidence="1 2">D11</strain>
    </source>
</reference>
<dbReference type="HOGENOM" id="CLU_154459_2_0_0"/>
<proteinExistence type="predicted"/>
<gene>
    <name evidence="1" type="ORF">PSAG_01315</name>
</gene>
<accession>D6BGI3</accession>
<protein>
    <submittedName>
        <fullName evidence="1">Uncharacterized protein</fullName>
    </submittedName>
</protein>
<sequence>MYSKLVVYRSELNSKAISKYKILGILCELILSKELFKKNSDLSIFLKETLLLEFKEYVFASRTSILSRTIKEIPEEKEEKYAIYKNNLLNFVIKNIEIIKKEKNIMEKKEKFLDGWIK</sequence>
<evidence type="ECO:0000313" key="2">
    <source>
        <dbReference type="Proteomes" id="UP000004650"/>
    </source>
</evidence>
<dbReference type="EMBL" id="ACDS02000038">
    <property type="protein sequence ID" value="EFD81280.1"/>
    <property type="molecule type" value="Genomic_DNA"/>
</dbReference>
<evidence type="ECO:0000313" key="1">
    <source>
        <dbReference type="EMBL" id="EFD81280.1"/>
    </source>
</evidence>
<dbReference type="AlphaFoldDB" id="D6BGI3"/>
<comment type="caution">
    <text evidence="1">The sequence shown here is derived from an EMBL/GenBank/DDBJ whole genome shotgun (WGS) entry which is preliminary data.</text>
</comment>
<name>D6BGI3_9FUSO</name>
<organism evidence="1 2">
    <name type="scientific">Fusobacterium animalis D11</name>
    <dbReference type="NCBI Taxonomy" id="556264"/>
    <lineage>
        <taxon>Bacteria</taxon>
        <taxon>Fusobacteriati</taxon>
        <taxon>Fusobacteriota</taxon>
        <taxon>Fusobacteriia</taxon>
        <taxon>Fusobacteriales</taxon>
        <taxon>Fusobacteriaceae</taxon>
        <taxon>Fusobacterium</taxon>
    </lineage>
</organism>
<dbReference type="Proteomes" id="UP000004650">
    <property type="component" value="Unassembled WGS sequence"/>
</dbReference>